<dbReference type="eggNOG" id="KOG1269">
    <property type="taxonomic scope" value="Eukaryota"/>
</dbReference>
<accession>B8M634</accession>
<protein>
    <submittedName>
        <fullName evidence="2">UbiE/COQ5 methyltransferase, putative</fullName>
    </submittedName>
</protein>
<evidence type="ECO:0000313" key="2">
    <source>
        <dbReference type="EMBL" id="EED19034.1"/>
    </source>
</evidence>
<dbReference type="InterPro" id="IPR037523">
    <property type="entry name" value="VOC_core"/>
</dbReference>
<dbReference type="InParanoid" id="B8M634"/>
<dbReference type="InterPro" id="IPR025714">
    <property type="entry name" value="Methyltranfer_dom"/>
</dbReference>
<dbReference type="CDD" id="cd07245">
    <property type="entry name" value="VOC_like"/>
    <property type="match status" value="1"/>
</dbReference>
<dbReference type="AlphaFoldDB" id="B8M634"/>
<dbReference type="PANTHER" id="PTHR39175">
    <property type="entry name" value="FAMILY PROTEIN, PUTATIVE (AFU_ORTHOLOGUE AFUA_3G15060)-RELATED"/>
    <property type="match status" value="1"/>
</dbReference>
<reference evidence="3" key="1">
    <citation type="journal article" date="2015" name="Genome Announc.">
        <title>Genome sequence of the AIDS-associated pathogen Penicillium marneffei (ATCC18224) and its near taxonomic relative Talaromyces stipitatus (ATCC10500).</title>
        <authorList>
            <person name="Nierman W.C."/>
            <person name="Fedorova-Abrams N.D."/>
            <person name="Andrianopoulos A."/>
        </authorList>
    </citation>
    <scope>NUCLEOTIDE SEQUENCE [LARGE SCALE GENOMIC DNA]</scope>
    <source>
        <strain evidence="3">ATCC 10500 / CBS 375.48 / QM 6759 / NRRL 1006</strain>
    </source>
</reference>
<sequence length="431" mass="47931">MADKTESAVYTHGHHASVLRSHSWRTALNSAAYILPHLKPDMEILDIGCGPGTITVDLANYVPQGHITGLEMAEGVLPQARALAEEKGVKNIDFVVGDANALSYPDQTFDLVLCHQVLQHVHDPIGILKEMHRVAKVGGIVAARESDYGAFIWYPSMDGLVEWQNMYDRIARNNGGEPNAGRMLHSWARQAGLTDVKCSTSTWCYSMKDEIAWWSDLWAERTLASSFATTAIDAKLATKDDLEKVARVWRKWGEEEDACNISPNSNPETQCEDLRKLEISLTIHENCCHRFGIVRMITGIHHINLLVPEGTLNDATEFYANTLGLTPVPVPHLQVGKIAWFNIGEAGGQQVHIAFGQNEPYSSRHPCFKLGSLEDLQTLQRKIWDHHLRGGKAAPKAVDQPGEENSGAKGVEYPTRFFARDYAGNRLEFTL</sequence>
<dbReference type="InterPro" id="IPR029068">
    <property type="entry name" value="Glyas_Bleomycin-R_OHBP_Dase"/>
</dbReference>
<gene>
    <name evidence="2" type="ORF">TSTA_023690</name>
</gene>
<dbReference type="SUPFAM" id="SSF54593">
    <property type="entry name" value="Glyoxalase/Bleomycin resistance protein/Dihydroxybiphenyl dioxygenase"/>
    <property type="match status" value="1"/>
</dbReference>
<keyword evidence="3" id="KW-1185">Reference proteome</keyword>
<dbReference type="PROSITE" id="PS51819">
    <property type="entry name" value="VOC"/>
    <property type="match status" value="1"/>
</dbReference>
<dbReference type="GeneID" id="8109551"/>
<feature type="domain" description="VOC" evidence="1">
    <location>
        <begin position="299"/>
        <end position="431"/>
    </location>
</feature>
<dbReference type="RefSeq" id="XP_002479468.1">
    <property type="nucleotide sequence ID" value="XM_002479423.1"/>
</dbReference>
<dbReference type="CDD" id="cd02440">
    <property type="entry name" value="AdoMet_MTases"/>
    <property type="match status" value="1"/>
</dbReference>
<evidence type="ECO:0000313" key="3">
    <source>
        <dbReference type="Proteomes" id="UP000001745"/>
    </source>
</evidence>
<dbReference type="Proteomes" id="UP000001745">
    <property type="component" value="Unassembled WGS sequence"/>
</dbReference>
<keyword evidence="2" id="KW-0489">Methyltransferase</keyword>
<dbReference type="GO" id="GO:0032259">
    <property type="term" value="P:methylation"/>
    <property type="evidence" value="ECO:0007669"/>
    <property type="project" value="UniProtKB-KW"/>
</dbReference>
<dbReference type="VEuPathDB" id="FungiDB:TSTA_023690"/>
<keyword evidence="2" id="KW-0808">Transferase</keyword>
<dbReference type="HOGENOM" id="CLU_636424_0_0_1"/>
<organism evidence="2 3">
    <name type="scientific">Talaromyces stipitatus (strain ATCC 10500 / CBS 375.48 / QM 6759 / NRRL 1006)</name>
    <name type="common">Penicillium stipitatum</name>
    <dbReference type="NCBI Taxonomy" id="441959"/>
    <lineage>
        <taxon>Eukaryota</taxon>
        <taxon>Fungi</taxon>
        <taxon>Dikarya</taxon>
        <taxon>Ascomycota</taxon>
        <taxon>Pezizomycotina</taxon>
        <taxon>Eurotiomycetes</taxon>
        <taxon>Eurotiomycetidae</taxon>
        <taxon>Eurotiales</taxon>
        <taxon>Trichocomaceae</taxon>
        <taxon>Talaromyces</taxon>
        <taxon>Talaromyces sect. Talaromyces</taxon>
    </lineage>
</organism>
<evidence type="ECO:0000259" key="1">
    <source>
        <dbReference type="PROSITE" id="PS51819"/>
    </source>
</evidence>
<dbReference type="InterPro" id="IPR029063">
    <property type="entry name" value="SAM-dependent_MTases_sf"/>
</dbReference>
<proteinExistence type="predicted"/>
<dbReference type="Gene3D" id="3.10.180.10">
    <property type="entry name" value="2,3-Dihydroxybiphenyl 1,2-Dioxygenase, domain 1"/>
    <property type="match status" value="1"/>
</dbReference>
<name>B8M634_TALSN</name>
<dbReference type="OrthoDB" id="10017101at2759"/>
<dbReference type="EMBL" id="EQ962654">
    <property type="protein sequence ID" value="EED19034.1"/>
    <property type="molecule type" value="Genomic_DNA"/>
</dbReference>
<dbReference type="Gene3D" id="3.40.50.150">
    <property type="entry name" value="Vaccinia Virus protein VP39"/>
    <property type="match status" value="1"/>
</dbReference>
<dbReference type="Pfam" id="PF13847">
    <property type="entry name" value="Methyltransf_31"/>
    <property type="match status" value="1"/>
</dbReference>
<dbReference type="SUPFAM" id="SSF53335">
    <property type="entry name" value="S-adenosyl-L-methionine-dependent methyltransferases"/>
    <property type="match status" value="1"/>
</dbReference>
<dbReference type="STRING" id="441959.B8M634"/>
<dbReference type="PhylomeDB" id="B8M634"/>
<dbReference type="GO" id="GO:0008168">
    <property type="term" value="F:methyltransferase activity"/>
    <property type="evidence" value="ECO:0007669"/>
    <property type="project" value="UniProtKB-KW"/>
</dbReference>
<dbReference type="PANTHER" id="PTHR39175:SF1">
    <property type="entry name" value="FAMILY PROTEIN, PUTATIVE (AFU_ORTHOLOGUE AFUA_3G15060)-RELATED"/>
    <property type="match status" value="1"/>
</dbReference>